<evidence type="ECO:0000313" key="3">
    <source>
        <dbReference type="EMBL" id="PHI31657.1"/>
    </source>
</evidence>
<organism evidence="3 5">
    <name type="scientific">Budvicia aquatica</name>
    <dbReference type="NCBI Taxonomy" id="82979"/>
    <lineage>
        <taxon>Bacteria</taxon>
        <taxon>Pseudomonadati</taxon>
        <taxon>Pseudomonadota</taxon>
        <taxon>Gammaproteobacteria</taxon>
        <taxon>Enterobacterales</taxon>
        <taxon>Budviciaceae</taxon>
        <taxon>Budvicia</taxon>
    </lineage>
</organism>
<dbReference type="RefSeq" id="WP_029094524.1">
    <property type="nucleotide sequence ID" value="NZ_CAADJA010000002.1"/>
</dbReference>
<feature type="signal peptide" evidence="2">
    <location>
        <begin position="1"/>
        <end position="23"/>
    </location>
</feature>
<dbReference type="PROSITE" id="PS51257">
    <property type="entry name" value="PROKAR_LIPOPROTEIN"/>
    <property type="match status" value="1"/>
</dbReference>
<evidence type="ECO:0000256" key="1">
    <source>
        <dbReference type="SAM" id="MobiDB-lite"/>
    </source>
</evidence>
<evidence type="ECO:0000313" key="6">
    <source>
        <dbReference type="Proteomes" id="UP000373449"/>
    </source>
</evidence>
<protein>
    <recommendedName>
        <fullName evidence="7">Lipoprotein</fullName>
    </recommendedName>
</protein>
<proteinExistence type="predicted"/>
<dbReference type="Proteomes" id="UP000373449">
    <property type="component" value="Unassembled WGS sequence"/>
</dbReference>
<keyword evidence="2" id="KW-0732">Signal</keyword>
<dbReference type="EMBL" id="CAADJA010000002">
    <property type="protein sequence ID" value="VFS52354.1"/>
    <property type="molecule type" value="Genomic_DNA"/>
</dbReference>
<dbReference type="Proteomes" id="UP000224974">
    <property type="component" value="Unassembled WGS sequence"/>
</dbReference>
<evidence type="ECO:0000313" key="5">
    <source>
        <dbReference type="Proteomes" id="UP000224974"/>
    </source>
</evidence>
<reference evidence="5" key="1">
    <citation type="submission" date="2017-09" db="EMBL/GenBank/DDBJ databases">
        <title>FDA dAtabase for Regulatory Grade micrObial Sequences (FDA-ARGOS): Supporting development and validation of Infectious Disease Dx tests.</title>
        <authorList>
            <person name="Minogue T."/>
            <person name="Wolcott M."/>
            <person name="Wasieloski L."/>
            <person name="Aguilar W."/>
            <person name="Moore D."/>
            <person name="Tallon L."/>
            <person name="Sadzewicz L."/>
            <person name="Ott S."/>
            <person name="Zhao X."/>
            <person name="Nagaraj S."/>
            <person name="Vavikolanu K."/>
            <person name="Aluvathingal J."/>
            <person name="Nadendla S."/>
            <person name="Sichtig H."/>
        </authorList>
    </citation>
    <scope>NUCLEOTIDE SEQUENCE [LARGE SCALE GENOMIC DNA]</scope>
    <source>
        <strain evidence="5">FDAARGOS_387</strain>
    </source>
</reference>
<feature type="region of interest" description="Disordered" evidence="1">
    <location>
        <begin position="25"/>
        <end position="61"/>
    </location>
</feature>
<dbReference type="STRING" id="1111728.GCA_000427805_01506"/>
<gene>
    <name evidence="3" type="ORF">CRN84_21135</name>
    <name evidence="4" type="ORF">NCTC12282_05791</name>
</gene>
<name>A0A2C6DR25_9GAMM</name>
<dbReference type="AlphaFoldDB" id="A0A2C6DR25"/>
<reference evidence="3" key="2">
    <citation type="submission" date="2017-09" db="EMBL/GenBank/DDBJ databases">
        <title>FDA dAtabase for Regulatory Grade micrObial Sequences (FDA-ARGOS): Supporting development and validation of Infectious Disease Dx tests.</title>
        <authorList>
            <person name="Minogue T."/>
            <person name="Wolcott M."/>
            <person name="Wasieloski L."/>
            <person name="Aguilar W."/>
            <person name="Moore D."/>
            <person name="Tallon L.J."/>
            <person name="Sadzewicz L."/>
            <person name="Ott S."/>
            <person name="Zhao X."/>
            <person name="Nagaraj S."/>
            <person name="Vavikolanu K."/>
            <person name="Aluvathingal J."/>
            <person name="Nadendla S."/>
            <person name="Sichtig H."/>
        </authorList>
    </citation>
    <scope>NUCLEOTIDE SEQUENCE</scope>
    <source>
        <strain evidence="3">FDAARGOS_387</strain>
    </source>
</reference>
<evidence type="ECO:0000313" key="4">
    <source>
        <dbReference type="EMBL" id="VFS52354.1"/>
    </source>
</evidence>
<sequence>MKKVLLASLFPLFLLVGCSGSNSGEWSKSGMSAEMAAQDREQCEAESRSSANNGLHADPLTVVNTDSPVSQVLESEQHQFNLVGECMRAKGYNNF</sequence>
<keyword evidence="5" id="KW-1185">Reference proteome</keyword>
<reference evidence="4 6" key="3">
    <citation type="submission" date="2019-03" db="EMBL/GenBank/DDBJ databases">
        <authorList>
            <consortium name="Pathogen Informatics"/>
        </authorList>
    </citation>
    <scope>NUCLEOTIDE SEQUENCE [LARGE SCALE GENOMIC DNA]</scope>
    <source>
        <strain evidence="4 6">NCTC12282</strain>
    </source>
</reference>
<evidence type="ECO:0000256" key="2">
    <source>
        <dbReference type="SAM" id="SignalP"/>
    </source>
</evidence>
<feature type="compositionally biased region" description="Basic and acidic residues" evidence="1">
    <location>
        <begin position="37"/>
        <end position="47"/>
    </location>
</feature>
<dbReference type="OrthoDB" id="6637760at2"/>
<accession>A0A2C6DR25</accession>
<dbReference type="EMBL" id="PDDX01000001">
    <property type="protein sequence ID" value="PHI31657.1"/>
    <property type="molecule type" value="Genomic_DNA"/>
</dbReference>
<feature type="chain" id="PRO_5036036650" description="Lipoprotein" evidence="2">
    <location>
        <begin position="24"/>
        <end position="95"/>
    </location>
</feature>
<evidence type="ECO:0008006" key="7">
    <source>
        <dbReference type="Google" id="ProtNLM"/>
    </source>
</evidence>